<protein>
    <submittedName>
        <fullName evidence="2">C2H2-type domain-containing protein</fullName>
    </submittedName>
</protein>
<name>A0A183CTQ7_GLOPA</name>
<evidence type="ECO:0000313" key="2">
    <source>
        <dbReference type="WBParaSite" id="GPLIN_001626500"/>
    </source>
</evidence>
<sequence>HLKLCLYMCPVCNKEFMSTFNGPRISIQHIKKQHPKLSLPSKAHVSLPDLPEKMAKIRTRAVELFGLG</sequence>
<keyword evidence="1" id="KW-1185">Reference proteome</keyword>
<dbReference type="WBParaSite" id="GPLIN_001626500">
    <property type="protein sequence ID" value="GPLIN_001626500"/>
    <property type="gene ID" value="GPLIN_001626500"/>
</dbReference>
<proteinExistence type="predicted"/>
<reference evidence="1" key="2">
    <citation type="submission" date="2014-05" db="EMBL/GenBank/DDBJ databases">
        <title>The genome and life-stage specific transcriptomes of Globodera pallida elucidate key aspects of plant parasitism by a cyst nematode.</title>
        <authorList>
            <person name="Cotton J.A."/>
            <person name="Lilley C.J."/>
            <person name="Jones L.M."/>
            <person name="Kikuchi T."/>
            <person name="Reid A.J."/>
            <person name="Thorpe P."/>
            <person name="Tsai I.J."/>
            <person name="Beasley H."/>
            <person name="Blok V."/>
            <person name="Cock P.J.A."/>
            <person name="Van den Akker S.E."/>
            <person name="Holroyd N."/>
            <person name="Hunt M."/>
            <person name="Mantelin S."/>
            <person name="Naghra H."/>
            <person name="Pain A."/>
            <person name="Palomares-Rius J.E."/>
            <person name="Zarowiecki M."/>
            <person name="Berriman M."/>
            <person name="Jones J.T."/>
            <person name="Urwin P.E."/>
        </authorList>
    </citation>
    <scope>NUCLEOTIDE SEQUENCE [LARGE SCALE GENOMIC DNA]</scope>
    <source>
        <strain evidence="1">Lindley</strain>
    </source>
</reference>
<reference evidence="1" key="1">
    <citation type="submission" date="2013-12" db="EMBL/GenBank/DDBJ databases">
        <authorList>
            <person name="Aslett M."/>
        </authorList>
    </citation>
    <scope>NUCLEOTIDE SEQUENCE [LARGE SCALE GENOMIC DNA]</scope>
    <source>
        <strain evidence="1">Lindley</strain>
    </source>
</reference>
<reference evidence="2" key="3">
    <citation type="submission" date="2016-06" db="UniProtKB">
        <authorList>
            <consortium name="WormBaseParasite"/>
        </authorList>
    </citation>
    <scope>IDENTIFICATION</scope>
</reference>
<dbReference type="Proteomes" id="UP000050741">
    <property type="component" value="Unassembled WGS sequence"/>
</dbReference>
<dbReference type="AlphaFoldDB" id="A0A183CTQ7"/>
<evidence type="ECO:0000313" key="1">
    <source>
        <dbReference type="Proteomes" id="UP000050741"/>
    </source>
</evidence>
<accession>A0A183CTQ7</accession>
<organism evidence="1 2">
    <name type="scientific">Globodera pallida</name>
    <name type="common">Potato cyst nematode worm</name>
    <name type="synonym">Heterodera pallida</name>
    <dbReference type="NCBI Taxonomy" id="36090"/>
    <lineage>
        <taxon>Eukaryota</taxon>
        <taxon>Metazoa</taxon>
        <taxon>Ecdysozoa</taxon>
        <taxon>Nematoda</taxon>
        <taxon>Chromadorea</taxon>
        <taxon>Rhabditida</taxon>
        <taxon>Tylenchina</taxon>
        <taxon>Tylenchomorpha</taxon>
        <taxon>Tylenchoidea</taxon>
        <taxon>Heteroderidae</taxon>
        <taxon>Heteroderinae</taxon>
        <taxon>Globodera</taxon>
    </lineage>
</organism>